<organism evidence="1 2">
    <name type="scientific">Pelagivirga sediminicola</name>
    <dbReference type="NCBI Taxonomy" id="2170575"/>
    <lineage>
        <taxon>Bacteria</taxon>
        <taxon>Pseudomonadati</taxon>
        <taxon>Pseudomonadota</taxon>
        <taxon>Alphaproteobacteria</taxon>
        <taxon>Rhodobacterales</taxon>
        <taxon>Paracoccaceae</taxon>
        <taxon>Pelagivirga</taxon>
    </lineage>
</organism>
<dbReference type="RefSeq" id="WP_108693078.1">
    <property type="nucleotide sequence ID" value="NZ_QCYH01000010.1"/>
</dbReference>
<evidence type="ECO:0000313" key="1">
    <source>
        <dbReference type="EMBL" id="PVA09243.1"/>
    </source>
</evidence>
<dbReference type="Proteomes" id="UP000244446">
    <property type="component" value="Unassembled WGS sequence"/>
</dbReference>
<dbReference type="AlphaFoldDB" id="A0A2T7G478"/>
<evidence type="ECO:0000313" key="2">
    <source>
        <dbReference type="Proteomes" id="UP000244446"/>
    </source>
</evidence>
<accession>A0A2T7G478</accession>
<name>A0A2T7G478_9RHOB</name>
<reference evidence="1 2" key="1">
    <citation type="submission" date="2018-04" db="EMBL/GenBank/DDBJ databases">
        <title>Pelagivirga bohaiensis gen. nov., sp. nov., a bacterium isolated from the Bohai Sea.</title>
        <authorList>
            <person name="Ji X."/>
        </authorList>
    </citation>
    <scope>NUCLEOTIDE SEQUENCE [LARGE SCALE GENOMIC DNA]</scope>
    <source>
        <strain evidence="1 2">BH-SD19</strain>
    </source>
</reference>
<proteinExistence type="predicted"/>
<sequence length="124" mass="13579">MNDIRARLDGVRREIEKLKAQESLLLDMLDETPAPKQVRAAKGSVKTTVLDLLDEVGRSGLNAATAVDLAKEKGIDLERGSVSSLLSRLKTDGIVTYDGSAYRLKKFTEMPGITPLRTSSDRSF</sequence>
<keyword evidence="2" id="KW-1185">Reference proteome</keyword>
<dbReference type="EMBL" id="QCYH01000010">
    <property type="protein sequence ID" value="PVA09243.1"/>
    <property type="molecule type" value="Genomic_DNA"/>
</dbReference>
<comment type="caution">
    <text evidence="1">The sequence shown here is derived from an EMBL/GenBank/DDBJ whole genome shotgun (WGS) entry which is preliminary data.</text>
</comment>
<dbReference type="OrthoDB" id="7860680at2"/>
<protein>
    <submittedName>
        <fullName evidence="1">Uncharacterized protein</fullName>
    </submittedName>
</protein>
<gene>
    <name evidence="1" type="ORF">DC366_15215</name>
</gene>